<dbReference type="InterPro" id="IPR039420">
    <property type="entry name" value="WalR-like"/>
</dbReference>
<evidence type="ECO:0000256" key="2">
    <source>
        <dbReference type="ARBA" id="ARBA00023012"/>
    </source>
</evidence>
<organism evidence="10 11">
    <name type="scientific">Deinococcus indicus</name>
    <dbReference type="NCBI Taxonomy" id="223556"/>
    <lineage>
        <taxon>Bacteria</taxon>
        <taxon>Thermotogati</taxon>
        <taxon>Deinococcota</taxon>
        <taxon>Deinococci</taxon>
        <taxon>Deinococcales</taxon>
        <taxon>Deinococcaceae</taxon>
        <taxon>Deinococcus</taxon>
    </lineage>
</organism>
<dbReference type="SMART" id="SM00862">
    <property type="entry name" value="Trans_reg_C"/>
    <property type="match status" value="1"/>
</dbReference>
<feature type="DNA-binding region" description="OmpR/PhoB-type" evidence="7">
    <location>
        <begin position="121"/>
        <end position="220"/>
    </location>
</feature>
<evidence type="ECO:0000256" key="3">
    <source>
        <dbReference type="ARBA" id="ARBA00023015"/>
    </source>
</evidence>
<dbReference type="AlphaFoldDB" id="A0A246BKZ7"/>
<accession>A0A246BKZ7</accession>
<dbReference type="InterPro" id="IPR016032">
    <property type="entry name" value="Sig_transdc_resp-reg_C-effctor"/>
</dbReference>
<dbReference type="Pfam" id="PF00486">
    <property type="entry name" value="Trans_reg_C"/>
    <property type="match status" value="1"/>
</dbReference>
<dbReference type="FunFam" id="1.10.10.10:FF:000018">
    <property type="entry name" value="DNA-binding response regulator ResD"/>
    <property type="match status" value="1"/>
</dbReference>
<name>A0A246BKZ7_9DEIO</name>
<dbReference type="Gene3D" id="1.10.10.10">
    <property type="entry name" value="Winged helix-like DNA-binding domain superfamily/Winged helix DNA-binding domain"/>
    <property type="match status" value="1"/>
</dbReference>
<feature type="domain" description="Response regulatory" evidence="8">
    <location>
        <begin position="3"/>
        <end position="115"/>
    </location>
</feature>
<dbReference type="GO" id="GO:0032993">
    <property type="term" value="C:protein-DNA complex"/>
    <property type="evidence" value="ECO:0007669"/>
    <property type="project" value="TreeGrafter"/>
</dbReference>
<evidence type="ECO:0000256" key="5">
    <source>
        <dbReference type="ARBA" id="ARBA00023163"/>
    </source>
</evidence>
<keyword evidence="3" id="KW-0805">Transcription regulation</keyword>
<comment type="caution">
    <text evidence="10">The sequence shown here is derived from an EMBL/GenBank/DDBJ whole genome shotgun (WGS) entry which is preliminary data.</text>
</comment>
<dbReference type="Gene3D" id="6.10.250.690">
    <property type="match status" value="1"/>
</dbReference>
<reference evidence="10 11" key="1">
    <citation type="submission" date="2017-05" db="EMBL/GenBank/DDBJ databases">
        <title>De novo genome assembly of Deniococcus indicus strain DR1.</title>
        <authorList>
            <person name="Chauhan D."/>
            <person name="Yennamalli R.M."/>
            <person name="Priyadarshini R."/>
        </authorList>
    </citation>
    <scope>NUCLEOTIDE SEQUENCE [LARGE SCALE GENOMIC DNA]</scope>
    <source>
        <strain evidence="10 11">DR1</strain>
    </source>
</reference>
<feature type="modified residue" description="4-aspartylphosphate" evidence="6">
    <location>
        <position position="50"/>
    </location>
</feature>
<dbReference type="SMART" id="SM00448">
    <property type="entry name" value="REC"/>
    <property type="match status" value="1"/>
</dbReference>
<dbReference type="Pfam" id="PF00072">
    <property type="entry name" value="Response_reg"/>
    <property type="match status" value="1"/>
</dbReference>
<keyword evidence="2" id="KW-0902">Two-component regulatory system</keyword>
<keyword evidence="4 7" id="KW-0238">DNA-binding</keyword>
<dbReference type="EMBL" id="NHMK01000013">
    <property type="protein sequence ID" value="OWL95983.1"/>
    <property type="molecule type" value="Genomic_DNA"/>
</dbReference>
<evidence type="ECO:0000313" key="10">
    <source>
        <dbReference type="EMBL" id="OWL95983.1"/>
    </source>
</evidence>
<dbReference type="InterPro" id="IPR001789">
    <property type="entry name" value="Sig_transdc_resp-reg_receiver"/>
</dbReference>
<evidence type="ECO:0000313" key="11">
    <source>
        <dbReference type="Proteomes" id="UP000197208"/>
    </source>
</evidence>
<sequence>MPTVLIVDDDPAILEILRTYLNAEGHTVLEARTGPDARDLLARADVAVLDWMLPGLSGVELARDARRAGLTLPLLMLTGRGEEEDKLRGLDGGVDDYVVKPFSPREVTARVRALLRRAGVQAAFSVGELHVDLRAREVRLAGARVDLSKLEFDLLTTMAQHAGMAWSRERLLERVWGSDFPGTERVVDVHITSLRRKLRDPPDTPRFIETVRGVGYRFREDGD</sequence>
<dbReference type="PANTHER" id="PTHR48111">
    <property type="entry name" value="REGULATOR OF RPOS"/>
    <property type="match status" value="1"/>
</dbReference>
<evidence type="ECO:0000256" key="1">
    <source>
        <dbReference type="ARBA" id="ARBA00022553"/>
    </source>
</evidence>
<gene>
    <name evidence="10" type="ORF">CBQ26_10420</name>
</gene>
<keyword evidence="5" id="KW-0804">Transcription</keyword>
<dbReference type="PROSITE" id="PS51755">
    <property type="entry name" value="OMPR_PHOB"/>
    <property type="match status" value="1"/>
</dbReference>
<evidence type="ECO:0000256" key="4">
    <source>
        <dbReference type="ARBA" id="ARBA00023125"/>
    </source>
</evidence>
<dbReference type="GO" id="GO:0005829">
    <property type="term" value="C:cytosol"/>
    <property type="evidence" value="ECO:0007669"/>
    <property type="project" value="TreeGrafter"/>
</dbReference>
<dbReference type="PROSITE" id="PS50110">
    <property type="entry name" value="RESPONSE_REGULATORY"/>
    <property type="match status" value="1"/>
</dbReference>
<dbReference type="CDD" id="cd00383">
    <property type="entry name" value="trans_reg_C"/>
    <property type="match status" value="1"/>
</dbReference>
<dbReference type="SUPFAM" id="SSF52172">
    <property type="entry name" value="CheY-like"/>
    <property type="match status" value="1"/>
</dbReference>
<dbReference type="PANTHER" id="PTHR48111:SF4">
    <property type="entry name" value="DNA-BINDING DUAL TRANSCRIPTIONAL REGULATOR OMPR"/>
    <property type="match status" value="1"/>
</dbReference>
<evidence type="ECO:0000259" key="9">
    <source>
        <dbReference type="PROSITE" id="PS51755"/>
    </source>
</evidence>
<keyword evidence="11" id="KW-1185">Reference proteome</keyword>
<dbReference type="GO" id="GO:0000976">
    <property type="term" value="F:transcription cis-regulatory region binding"/>
    <property type="evidence" value="ECO:0007669"/>
    <property type="project" value="TreeGrafter"/>
</dbReference>
<dbReference type="Proteomes" id="UP000197208">
    <property type="component" value="Unassembled WGS sequence"/>
</dbReference>
<evidence type="ECO:0000259" key="8">
    <source>
        <dbReference type="PROSITE" id="PS50110"/>
    </source>
</evidence>
<dbReference type="SUPFAM" id="SSF46894">
    <property type="entry name" value="C-terminal effector domain of the bipartite response regulators"/>
    <property type="match status" value="1"/>
</dbReference>
<dbReference type="OrthoDB" id="9802426at2"/>
<protein>
    <submittedName>
        <fullName evidence="10">DNA-binding response regulator</fullName>
    </submittedName>
</protein>
<dbReference type="GO" id="GO:0000156">
    <property type="term" value="F:phosphorelay response regulator activity"/>
    <property type="evidence" value="ECO:0007669"/>
    <property type="project" value="TreeGrafter"/>
</dbReference>
<dbReference type="Gene3D" id="3.40.50.2300">
    <property type="match status" value="1"/>
</dbReference>
<keyword evidence="1 6" id="KW-0597">Phosphoprotein</keyword>
<evidence type="ECO:0000256" key="6">
    <source>
        <dbReference type="PROSITE-ProRule" id="PRU00169"/>
    </source>
</evidence>
<feature type="domain" description="OmpR/PhoB-type" evidence="9">
    <location>
        <begin position="121"/>
        <end position="220"/>
    </location>
</feature>
<dbReference type="RefSeq" id="WP_088248588.1">
    <property type="nucleotide sequence ID" value="NZ_NHMK01000013.1"/>
</dbReference>
<dbReference type="InterPro" id="IPR001867">
    <property type="entry name" value="OmpR/PhoB-type_DNA-bd"/>
</dbReference>
<dbReference type="GO" id="GO:0006355">
    <property type="term" value="P:regulation of DNA-templated transcription"/>
    <property type="evidence" value="ECO:0007669"/>
    <property type="project" value="InterPro"/>
</dbReference>
<proteinExistence type="predicted"/>
<evidence type="ECO:0000256" key="7">
    <source>
        <dbReference type="PROSITE-ProRule" id="PRU01091"/>
    </source>
</evidence>
<dbReference type="InterPro" id="IPR036388">
    <property type="entry name" value="WH-like_DNA-bd_sf"/>
</dbReference>
<dbReference type="InterPro" id="IPR011006">
    <property type="entry name" value="CheY-like_superfamily"/>
</dbReference>